<feature type="transmembrane region" description="Helical" evidence="1">
    <location>
        <begin position="174"/>
        <end position="191"/>
    </location>
</feature>
<keyword evidence="3" id="KW-0808">Transferase</keyword>
<dbReference type="EC" id="2.3.1.-" evidence="3"/>
<keyword evidence="1" id="KW-1133">Transmembrane helix</keyword>
<feature type="domain" description="Acyltransferase 3" evidence="2">
    <location>
        <begin position="4"/>
        <end position="329"/>
    </location>
</feature>
<reference evidence="3" key="1">
    <citation type="submission" date="2019-11" db="EMBL/GenBank/DDBJ databases">
        <authorList>
            <person name="Feng L."/>
        </authorList>
    </citation>
    <scope>NUCLEOTIDE SEQUENCE</scope>
    <source>
        <strain evidence="3">AvaginalisLFYP127</strain>
    </source>
</reference>
<dbReference type="GO" id="GO:0009103">
    <property type="term" value="P:lipopolysaccharide biosynthetic process"/>
    <property type="evidence" value="ECO:0007669"/>
    <property type="project" value="TreeGrafter"/>
</dbReference>
<feature type="transmembrane region" description="Helical" evidence="1">
    <location>
        <begin position="315"/>
        <end position="336"/>
    </location>
</feature>
<evidence type="ECO:0000313" key="3">
    <source>
        <dbReference type="EMBL" id="VYS85145.1"/>
    </source>
</evidence>
<protein>
    <submittedName>
        <fullName evidence="3">O-acetyltransferase OatA</fullName>
        <ecNumber evidence="3">2.3.1.-</ecNumber>
    </submittedName>
</protein>
<dbReference type="RefSeq" id="WP_070737186.1">
    <property type="nucleotide sequence ID" value="NZ_CACRSW010000007.1"/>
</dbReference>
<keyword evidence="3" id="KW-0012">Acyltransferase</keyword>
<dbReference type="Pfam" id="PF01757">
    <property type="entry name" value="Acyl_transf_3"/>
    <property type="match status" value="1"/>
</dbReference>
<keyword evidence="1" id="KW-0812">Transmembrane</keyword>
<dbReference type="InterPro" id="IPR050879">
    <property type="entry name" value="Acyltransferase_3"/>
</dbReference>
<sequence>MRIKGLDYIRLLGIFLVVFYHLFTSFIPGGFLGVNVLFVLSGFLISFHLLDEIYGGDDIDLKKFYYKRFVRIFPPLLLMIFLTNISAFFINKDFTVGYFDQFISALSFNYNIFEIIRGGSYEGQFIKSLFMPTWSLAIEVHFYILWPLFLSFLYRKYKDKDHFKKRFSTALMKISLILYLFSYLLMIILVLKDKKLISFVYFFDLSRMGSFVLGSFLACFVKRFSYKKIPNLKPTIGFSLFLLIISFLFSYNNKLTYCLGFLLSDLTTIILIIIAYSNKDLKERKIIQNLSAYSYSIFLFHWPVYVIVTSFTKKWWAFLIILIITSLLVLFNYYVFETLFNKDEFEIDLKVFGKKKFSYDKYKIFIQSLIGIILVFTIFSGYFIDQKSDNMIDIEKTIYEKSIGQDIDKIKRDKESLDRQIKKEIEAKKSAPITVIADSVLLGNREFLQENIENLYVDAEGNRSLDSASKIIKQMQKEGTLGSTLVIALGTNSIKDPEESLEEIIKTLPKNHKLILVTCFDDRFKHPHKTTKVMKELGKKYDFITIMDWEKEAMAHPEYYKGTDGVHFYREKEANDAYLKLLQKAIGESIKNKGKK</sequence>
<feature type="transmembrane region" description="Helical" evidence="1">
    <location>
        <begin position="232"/>
        <end position="251"/>
    </location>
</feature>
<accession>A0A6N2RZJ9</accession>
<organism evidence="3">
    <name type="scientific">Anaerococcus vaginalis</name>
    <dbReference type="NCBI Taxonomy" id="33037"/>
    <lineage>
        <taxon>Bacteria</taxon>
        <taxon>Bacillati</taxon>
        <taxon>Bacillota</taxon>
        <taxon>Tissierellia</taxon>
        <taxon>Tissierellales</taxon>
        <taxon>Peptoniphilaceae</taxon>
        <taxon>Anaerococcus</taxon>
    </lineage>
</organism>
<dbReference type="GO" id="GO:0016020">
    <property type="term" value="C:membrane"/>
    <property type="evidence" value="ECO:0007669"/>
    <property type="project" value="TreeGrafter"/>
</dbReference>
<name>A0A6N2RZJ9_9FIRM</name>
<dbReference type="GO" id="GO:0016747">
    <property type="term" value="F:acyltransferase activity, transferring groups other than amino-acyl groups"/>
    <property type="evidence" value="ECO:0007669"/>
    <property type="project" value="InterPro"/>
</dbReference>
<dbReference type="PANTHER" id="PTHR23028">
    <property type="entry name" value="ACETYLTRANSFERASE"/>
    <property type="match status" value="1"/>
</dbReference>
<proteinExistence type="predicted"/>
<dbReference type="AlphaFoldDB" id="A0A6N2RZJ9"/>
<feature type="transmembrane region" description="Helical" evidence="1">
    <location>
        <begin position="134"/>
        <end position="154"/>
    </location>
</feature>
<feature type="transmembrane region" description="Helical" evidence="1">
    <location>
        <begin position="7"/>
        <end position="23"/>
    </location>
</feature>
<feature type="transmembrane region" description="Helical" evidence="1">
    <location>
        <begin position="197"/>
        <end position="220"/>
    </location>
</feature>
<feature type="transmembrane region" description="Helical" evidence="1">
    <location>
        <begin position="290"/>
        <end position="309"/>
    </location>
</feature>
<gene>
    <name evidence="3" type="primary">oatA_2</name>
    <name evidence="3" type="ORF">AVLFYP127_01579</name>
</gene>
<dbReference type="EMBL" id="CACRSW010000007">
    <property type="protein sequence ID" value="VYS85145.1"/>
    <property type="molecule type" value="Genomic_DNA"/>
</dbReference>
<feature type="transmembrane region" description="Helical" evidence="1">
    <location>
        <begin position="29"/>
        <end position="50"/>
    </location>
</feature>
<keyword evidence="1" id="KW-0472">Membrane</keyword>
<dbReference type="PANTHER" id="PTHR23028:SF53">
    <property type="entry name" value="ACYL_TRANSF_3 DOMAIN-CONTAINING PROTEIN"/>
    <property type="match status" value="1"/>
</dbReference>
<feature type="transmembrane region" description="Helical" evidence="1">
    <location>
        <begin position="364"/>
        <end position="384"/>
    </location>
</feature>
<feature type="transmembrane region" description="Helical" evidence="1">
    <location>
        <begin position="70"/>
        <end position="90"/>
    </location>
</feature>
<evidence type="ECO:0000256" key="1">
    <source>
        <dbReference type="SAM" id="Phobius"/>
    </source>
</evidence>
<evidence type="ECO:0000259" key="2">
    <source>
        <dbReference type="Pfam" id="PF01757"/>
    </source>
</evidence>
<feature type="transmembrane region" description="Helical" evidence="1">
    <location>
        <begin position="257"/>
        <end position="278"/>
    </location>
</feature>
<dbReference type="InterPro" id="IPR002656">
    <property type="entry name" value="Acyl_transf_3_dom"/>
</dbReference>